<gene>
    <name evidence="1" type="ORF">AVDCRST_MAG70-220</name>
</gene>
<accession>A0A6J4U791</accession>
<dbReference type="EMBL" id="CADCWH010000037">
    <property type="protein sequence ID" value="CAA9542459.1"/>
    <property type="molecule type" value="Genomic_DNA"/>
</dbReference>
<evidence type="ECO:0000313" key="1">
    <source>
        <dbReference type="EMBL" id="CAA9542459.1"/>
    </source>
</evidence>
<proteinExistence type="predicted"/>
<name>A0A6J4U791_9BACT</name>
<organism evidence="1">
    <name type="scientific">uncultured Thermomicrobiales bacterium</name>
    <dbReference type="NCBI Taxonomy" id="1645740"/>
    <lineage>
        <taxon>Bacteria</taxon>
        <taxon>Pseudomonadati</taxon>
        <taxon>Thermomicrobiota</taxon>
        <taxon>Thermomicrobia</taxon>
        <taxon>Thermomicrobiales</taxon>
        <taxon>environmental samples</taxon>
    </lineage>
</organism>
<sequence>MCQRRAIAWLSLATVPITLAQCIDWSAGAISVAGLPISPSEIKPFSRVE</sequence>
<protein>
    <submittedName>
        <fullName evidence="1">Uncharacterized protein</fullName>
    </submittedName>
</protein>
<dbReference type="AlphaFoldDB" id="A0A6J4U791"/>
<reference evidence="1" key="1">
    <citation type="submission" date="2020-02" db="EMBL/GenBank/DDBJ databases">
        <authorList>
            <person name="Meier V. D."/>
        </authorList>
    </citation>
    <scope>NUCLEOTIDE SEQUENCE</scope>
    <source>
        <strain evidence="1">AVDCRST_MAG70</strain>
    </source>
</reference>